<proteinExistence type="predicted"/>
<name>A0AAD6VAK9_9AGAR</name>
<dbReference type="Proteomes" id="UP001219525">
    <property type="component" value="Unassembled WGS sequence"/>
</dbReference>
<organism evidence="2 3">
    <name type="scientific">Mycena pura</name>
    <dbReference type="NCBI Taxonomy" id="153505"/>
    <lineage>
        <taxon>Eukaryota</taxon>
        <taxon>Fungi</taxon>
        <taxon>Dikarya</taxon>
        <taxon>Basidiomycota</taxon>
        <taxon>Agaricomycotina</taxon>
        <taxon>Agaricomycetes</taxon>
        <taxon>Agaricomycetidae</taxon>
        <taxon>Agaricales</taxon>
        <taxon>Marasmiineae</taxon>
        <taxon>Mycenaceae</taxon>
        <taxon>Mycena</taxon>
    </lineage>
</organism>
<feature type="region of interest" description="Disordered" evidence="1">
    <location>
        <begin position="61"/>
        <end position="96"/>
    </location>
</feature>
<reference evidence="2" key="1">
    <citation type="submission" date="2023-03" db="EMBL/GenBank/DDBJ databases">
        <title>Massive genome expansion in bonnet fungi (Mycena s.s.) driven by repeated elements and novel gene families across ecological guilds.</title>
        <authorList>
            <consortium name="Lawrence Berkeley National Laboratory"/>
            <person name="Harder C.B."/>
            <person name="Miyauchi S."/>
            <person name="Viragh M."/>
            <person name="Kuo A."/>
            <person name="Thoen E."/>
            <person name="Andreopoulos B."/>
            <person name="Lu D."/>
            <person name="Skrede I."/>
            <person name="Drula E."/>
            <person name="Henrissat B."/>
            <person name="Morin E."/>
            <person name="Kohler A."/>
            <person name="Barry K."/>
            <person name="LaButti K."/>
            <person name="Morin E."/>
            <person name="Salamov A."/>
            <person name="Lipzen A."/>
            <person name="Mereny Z."/>
            <person name="Hegedus B."/>
            <person name="Baldrian P."/>
            <person name="Stursova M."/>
            <person name="Weitz H."/>
            <person name="Taylor A."/>
            <person name="Grigoriev I.V."/>
            <person name="Nagy L.G."/>
            <person name="Martin F."/>
            <person name="Kauserud H."/>
        </authorList>
    </citation>
    <scope>NUCLEOTIDE SEQUENCE</scope>
    <source>
        <strain evidence="2">9144</strain>
    </source>
</reference>
<dbReference type="EMBL" id="JARJCW010000047">
    <property type="protein sequence ID" value="KAJ7204376.1"/>
    <property type="molecule type" value="Genomic_DNA"/>
</dbReference>
<evidence type="ECO:0000313" key="2">
    <source>
        <dbReference type="EMBL" id="KAJ7204376.1"/>
    </source>
</evidence>
<sequence>MNDGGSTTGTLPTPDATDNGSTTTTTAVQIGTIDMTTGSSIAAASISGTINTTTGGGVAAASISSGGSTSSDTMSNDTGIGDTVTSDTTSSDTGIGDTVTITVPLMTPSMQDGTAPATVATQASGGATEMDLDIACPDDAPAWICQGVAELSAKDLG</sequence>
<feature type="compositionally biased region" description="Polar residues" evidence="1">
    <location>
        <begin position="1"/>
        <end position="21"/>
    </location>
</feature>
<gene>
    <name evidence="2" type="ORF">GGX14DRAFT_569490</name>
</gene>
<dbReference type="AlphaFoldDB" id="A0AAD6VAK9"/>
<evidence type="ECO:0000256" key="1">
    <source>
        <dbReference type="SAM" id="MobiDB-lite"/>
    </source>
</evidence>
<protein>
    <submittedName>
        <fullName evidence="2">Uncharacterized protein</fullName>
    </submittedName>
</protein>
<feature type="region of interest" description="Disordered" evidence="1">
    <location>
        <begin position="1"/>
        <end position="23"/>
    </location>
</feature>
<evidence type="ECO:0000313" key="3">
    <source>
        <dbReference type="Proteomes" id="UP001219525"/>
    </source>
</evidence>
<comment type="caution">
    <text evidence="2">The sequence shown here is derived from an EMBL/GenBank/DDBJ whole genome shotgun (WGS) entry which is preliminary data.</text>
</comment>
<keyword evidence="3" id="KW-1185">Reference proteome</keyword>
<accession>A0AAD6VAK9</accession>